<sequence>TPLHLAVYHRQTACVRALLESDKVIDLKDGQGKTALHIAAGGDYWEGVEALMEGGACLDIQDGQGRLVLDYARQKNAQTAITMIS</sequence>
<gene>
    <name evidence="4" type="ORF">GUITHDRAFT_53744</name>
</gene>
<dbReference type="EnsemblProtists" id="EKX43948">
    <property type="protein sequence ID" value="EKX43948"/>
    <property type="gene ID" value="GUITHDRAFT_53744"/>
</dbReference>
<organism evidence="4">
    <name type="scientific">Guillardia theta (strain CCMP2712)</name>
    <name type="common">Cryptophyte</name>
    <dbReference type="NCBI Taxonomy" id="905079"/>
    <lineage>
        <taxon>Eukaryota</taxon>
        <taxon>Cryptophyceae</taxon>
        <taxon>Pyrenomonadales</taxon>
        <taxon>Geminigeraceae</taxon>
        <taxon>Guillardia</taxon>
    </lineage>
</organism>
<feature type="non-terminal residue" evidence="4">
    <location>
        <position position="85"/>
    </location>
</feature>
<name>L1J5Y7_GUITC</name>
<dbReference type="Pfam" id="PF12796">
    <property type="entry name" value="Ank_2"/>
    <property type="match status" value="1"/>
</dbReference>
<dbReference type="InterPro" id="IPR036770">
    <property type="entry name" value="Ankyrin_rpt-contain_sf"/>
</dbReference>
<evidence type="ECO:0000313" key="6">
    <source>
        <dbReference type="Proteomes" id="UP000011087"/>
    </source>
</evidence>
<feature type="repeat" description="ANK" evidence="3">
    <location>
        <begin position="1"/>
        <end position="30"/>
    </location>
</feature>
<dbReference type="AlphaFoldDB" id="L1J5Y7"/>
<keyword evidence="6" id="KW-1185">Reference proteome</keyword>
<dbReference type="SUPFAM" id="SSF48403">
    <property type="entry name" value="Ankyrin repeat"/>
    <property type="match status" value="1"/>
</dbReference>
<keyword evidence="1" id="KW-0677">Repeat</keyword>
<protein>
    <submittedName>
        <fullName evidence="4 5">Uncharacterized protein</fullName>
    </submittedName>
</protein>
<dbReference type="PANTHER" id="PTHR24173">
    <property type="entry name" value="ANKYRIN REPEAT CONTAINING"/>
    <property type="match status" value="1"/>
</dbReference>
<accession>L1J5Y7</accession>
<dbReference type="Gene3D" id="1.25.40.20">
    <property type="entry name" value="Ankyrin repeat-containing domain"/>
    <property type="match status" value="1"/>
</dbReference>
<dbReference type="InterPro" id="IPR002110">
    <property type="entry name" value="Ankyrin_rpt"/>
</dbReference>
<dbReference type="OrthoDB" id="194358at2759"/>
<reference evidence="6" key="2">
    <citation type="submission" date="2012-11" db="EMBL/GenBank/DDBJ databases">
        <authorList>
            <person name="Kuo A."/>
            <person name="Curtis B.A."/>
            <person name="Tanifuji G."/>
            <person name="Burki F."/>
            <person name="Gruber A."/>
            <person name="Irimia M."/>
            <person name="Maruyama S."/>
            <person name="Arias M.C."/>
            <person name="Ball S.G."/>
            <person name="Gile G.H."/>
            <person name="Hirakawa Y."/>
            <person name="Hopkins J.F."/>
            <person name="Rensing S.A."/>
            <person name="Schmutz J."/>
            <person name="Symeonidi A."/>
            <person name="Elias M."/>
            <person name="Eveleigh R.J."/>
            <person name="Herman E.K."/>
            <person name="Klute M.J."/>
            <person name="Nakayama T."/>
            <person name="Obornik M."/>
            <person name="Reyes-Prieto A."/>
            <person name="Armbrust E.V."/>
            <person name="Aves S.J."/>
            <person name="Beiko R.G."/>
            <person name="Coutinho P."/>
            <person name="Dacks J.B."/>
            <person name="Durnford D.G."/>
            <person name="Fast N.M."/>
            <person name="Green B.R."/>
            <person name="Grisdale C."/>
            <person name="Hempe F."/>
            <person name="Henrissat B."/>
            <person name="Hoppner M.P."/>
            <person name="Ishida K.-I."/>
            <person name="Kim E."/>
            <person name="Koreny L."/>
            <person name="Kroth P.G."/>
            <person name="Liu Y."/>
            <person name="Malik S.-B."/>
            <person name="Maier U.G."/>
            <person name="McRose D."/>
            <person name="Mock T."/>
            <person name="Neilson J.A."/>
            <person name="Onodera N.T."/>
            <person name="Poole A.M."/>
            <person name="Pritham E.J."/>
            <person name="Richards T.A."/>
            <person name="Rocap G."/>
            <person name="Roy S.W."/>
            <person name="Sarai C."/>
            <person name="Schaack S."/>
            <person name="Shirato S."/>
            <person name="Slamovits C.H."/>
            <person name="Spencer D.F."/>
            <person name="Suzuki S."/>
            <person name="Worden A.Z."/>
            <person name="Zauner S."/>
            <person name="Barry K."/>
            <person name="Bell C."/>
            <person name="Bharti A.K."/>
            <person name="Crow J.A."/>
            <person name="Grimwood J."/>
            <person name="Kramer R."/>
            <person name="Lindquist E."/>
            <person name="Lucas S."/>
            <person name="Salamov A."/>
            <person name="McFadden G.I."/>
            <person name="Lane C.E."/>
            <person name="Keeling P.J."/>
            <person name="Gray M.W."/>
            <person name="Grigoriev I.V."/>
            <person name="Archibald J.M."/>
        </authorList>
    </citation>
    <scope>NUCLEOTIDE SEQUENCE</scope>
    <source>
        <strain evidence="6">CCMP2712</strain>
    </source>
</reference>
<feature type="repeat" description="ANK" evidence="3">
    <location>
        <begin position="31"/>
        <end position="63"/>
    </location>
</feature>
<dbReference type="HOGENOM" id="CLU_000134_45_2_1"/>
<dbReference type="PROSITE" id="PS50297">
    <property type="entry name" value="ANK_REP_REGION"/>
    <property type="match status" value="2"/>
</dbReference>
<evidence type="ECO:0000313" key="4">
    <source>
        <dbReference type="EMBL" id="EKX43948.1"/>
    </source>
</evidence>
<dbReference type="KEGG" id="gtt:GUITHDRAFT_53744"/>
<keyword evidence="2 3" id="KW-0040">ANK repeat</keyword>
<evidence type="ECO:0000256" key="2">
    <source>
        <dbReference type="ARBA" id="ARBA00023043"/>
    </source>
</evidence>
<dbReference type="EMBL" id="JH993007">
    <property type="protein sequence ID" value="EKX43948.1"/>
    <property type="molecule type" value="Genomic_DNA"/>
</dbReference>
<dbReference type="GeneID" id="17300718"/>
<proteinExistence type="predicted"/>
<dbReference type="PANTHER" id="PTHR24173:SF74">
    <property type="entry name" value="ANKYRIN REPEAT DOMAIN-CONTAINING PROTEIN 16"/>
    <property type="match status" value="1"/>
</dbReference>
<feature type="non-terminal residue" evidence="4">
    <location>
        <position position="1"/>
    </location>
</feature>
<dbReference type="SMART" id="SM00248">
    <property type="entry name" value="ANK"/>
    <property type="match status" value="2"/>
</dbReference>
<dbReference type="RefSeq" id="XP_005830928.1">
    <property type="nucleotide sequence ID" value="XM_005830871.1"/>
</dbReference>
<evidence type="ECO:0000313" key="5">
    <source>
        <dbReference type="EnsemblProtists" id="EKX43948"/>
    </source>
</evidence>
<evidence type="ECO:0000256" key="3">
    <source>
        <dbReference type="PROSITE-ProRule" id="PRU00023"/>
    </source>
</evidence>
<evidence type="ECO:0000256" key="1">
    <source>
        <dbReference type="ARBA" id="ARBA00022737"/>
    </source>
</evidence>
<dbReference type="PaxDb" id="55529-EKX43948"/>
<reference evidence="4 6" key="1">
    <citation type="journal article" date="2012" name="Nature">
        <title>Algal genomes reveal evolutionary mosaicism and the fate of nucleomorphs.</title>
        <authorList>
            <consortium name="DOE Joint Genome Institute"/>
            <person name="Curtis B.A."/>
            <person name="Tanifuji G."/>
            <person name="Burki F."/>
            <person name="Gruber A."/>
            <person name="Irimia M."/>
            <person name="Maruyama S."/>
            <person name="Arias M.C."/>
            <person name="Ball S.G."/>
            <person name="Gile G.H."/>
            <person name="Hirakawa Y."/>
            <person name="Hopkins J.F."/>
            <person name="Kuo A."/>
            <person name="Rensing S.A."/>
            <person name="Schmutz J."/>
            <person name="Symeonidi A."/>
            <person name="Elias M."/>
            <person name="Eveleigh R.J."/>
            <person name="Herman E.K."/>
            <person name="Klute M.J."/>
            <person name="Nakayama T."/>
            <person name="Obornik M."/>
            <person name="Reyes-Prieto A."/>
            <person name="Armbrust E.V."/>
            <person name="Aves S.J."/>
            <person name="Beiko R.G."/>
            <person name="Coutinho P."/>
            <person name="Dacks J.B."/>
            <person name="Durnford D.G."/>
            <person name="Fast N.M."/>
            <person name="Green B.R."/>
            <person name="Grisdale C.J."/>
            <person name="Hempel F."/>
            <person name="Henrissat B."/>
            <person name="Hoppner M.P."/>
            <person name="Ishida K."/>
            <person name="Kim E."/>
            <person name="Koreny L."/>
            <person name="Kroth P.G."/>
            <person name="Liu Y."/>
            <person name="Malik S.B."/>
            <person name="Maier U.G."/>
            <person name="McRose D."/>
            <person name="Mock T."/>
            <person name="Neilson J.A."/>
            <person name="Onodera N.T."/>
            <person name="Poole A.M."/>
            <person name="Pritham E.J."/>
            <person name="Richards T.A."/>
            <person name="Rocap G."/>
            <person name="Roy S.W."/>
            <person name="Sarai C."/>
            <person name="Schaack S."/>
            <person name="Shirato S."/>
            <person name="Slamovits C.H."/>
            <person name="Spencer D.F."/>
            <person name="Suzuki S."/>
            <person name="Worden A.Z."/>
            <person name="Zauner S."/>
            <person name="Barry K."/>
            <person name="Bell C."/>
            <person name="Bharti A.K."/>
            <person name="Crow J.A."/>
            <person name="Grimwood J."/>
            <person name="Kramer R."/>
            <person name="Lindquist E."/>
            <person name="Lucas S."/>
            <person name="Salamov A."/>
            <person name="McFadden G.I."/>
            <person name="Lane C.E."/>
            <person name="Keeling P.J."/>
            <person name="Gray M.W."/>
            <person name="Grigoriev I.V."/>
            <person name="Archibald J.M."/>
        </authorList>
    </citation>
    <scope>NUCLEOTIDE SEQUENCE</scope>
    <source>
        <strain evidence="4 6">CCMP2712</strain>
    </source>
</reference>
<dbReference type="PROSITE" id="PS50088">
    <property type="entry name" value="ANK_REPEAT"/>
    <property type="match status" value="2"/>
</dbReference>
<dbReference type="Proteomes" id="UP000011087">
    <property type="component" value="Unassembled WGS sequence"/>
</dbReference>
<reference evidence="5" key="3">
    <citation type="submission" date="2015-06" db="UniProtKB">
        <authorList>
            <consortium name="EnsemblProtists"/>
        </authorList>
    </citation>
    <scope>IDENTIFICATION</scope>
</reference>